<name>A0ABV3V1K0_9MICC</name>
<evidence type="ECO:0000259" key="2">
    <source>
        <dbReference type="SMART" id="SM00226"/>
    </source>
</evidence>
<accession>A0ABV3V1K0</accession>
<keyword evidence="4" id="KW-1185">Reference proteome</keyword>
<dbReference type="SMART" id="SM00226">
    <property type="entry name" value="LMWPc"/>
    <property type="match status" value="1"/>
</dbReference>
<reference evidence="3 4" key="1">
    <citation type="journal article" date="2024" name="Fungal Genet. Biol.">
        <title>The porcine skin microbiome exhibits broad fungal antagonism.</title>
        <authorList>
            <person name="De La Cruz K.F."/>
            <person name="Townsend E.C."/>
            <person name="Alex Cheong J.Z."/>
            <person name="Salamzade R."/>
            <person name="Liu A."/>
            <person name="Sandstrom S."/>
            <person name="Davila E."/>
            <person name="Huang L."/>
            <person name="Xu K.H."/>
            <person name="Wu S.Y."/>
            <person name="Meudt J.J."/>
            <person name="Shanmuganayagam D."/>
            <person name="Gibson A.L.F."/>
            <person name="Kalan L.R."/>
        </authorList>
    </citation>
    <scope>NUCLEOTIDE SEQUENCE [LARGE SCALE GENOMIC DNA]</scope>
    <source>
        <strain evidence="3 4">LK2625</strain>
    </source>
</reference>
<dbReference type="RefSeq" id="WP_095798943.1">
    <property type="nucleotide sequence ID" value="NZ_JAYWLU010000007.1"/>
</dbReference>
<dbReference type="InterPro" id="IPR023485">
    <property type="entry name" value="Ptyr_pPase"/>
</dbReference>
<dbReference type="PANTHER" id="PTHR43428:SF1">
    <property type="entry name" value="ARSENATE REDUCTASE"/>
    <property type="match status" value="1"/>
</dbReference>
<evidence type="ECO:0000313" key="4">
    <source>
        <dbReference type="Proteomes" id="UP001558481"/>
    </source>
</evidence>
<dbReference type="InterPro" id="IPR036196">
    <property type="entry name" value="Ptyr_pPase_sf"/>
</dbReference>
<gene>
    <name evidence="3" type="ORF">VVR66_07630</name>
</gene>
<dbReference type="Pfam" id="PF01451">
    <property type="entry name" value="LMWPc"/>
    <property type="match status" value="1"/>
</dbReference>
<organism evidence="3 4">
    <name type="scientific">Kocuria carniphila</name>
    <dbReference type="NCBI Taxonomy" id="262208"/>
    <lineage>
        <taxon>Bacteria</taxon>
        <taxon>Bacillati</taxon>
        <taxon>Actinomycetota</taxon>
        <taxon>Actinomycetes</taxon>
        <taxon>Micrococcales</taxon>
        <taxon>Micrococcaceae</taxon>
        <taxon>Kocuria</taxon>
    </lineage>
</organism>
<comment type="caution">
    <text evidence="3">The sequence shown here is derived from an EMBL/GenBank/DDBJ whole genome shotgun (WGS) entry which is preliminary data.</text>
</comment>
<evidence type="ECO:0000313" key="3">
    <source>
        <dbReference type="EMBL" id="MEX3594579.1"/>
    </source>
</evidence>
<evidence type="ECO:0000256" key="1">
    <source>
        <dbReference type="ARBA" id="ARBA00022849"/>
    </source>
</evidence>
<proteinExistence type="predicted"/>
<dbReference type="SUPFAM" id="SSF52788">
    <property type="entry name" value="Phosphotyrosine protein phosphatases I"/>
    <property type="match status" value="1"/>
</dbReference>
<dbReference type="Proteomes" id="UP001558481">
    <property type="component" value="Unassembled WGS sequence"/>
</dbReference>
<dbReference type="Gene3D" id="3.40.50.2300">
    <property type="match status" value="1"/>
</dbReference>
<keyword evidence="1" id="KW-0059">Arsenical resistance</keyword>
<protein>
    <submittedName>
        <fullName evidence="3">Low molecular weight phosphatase family protein</fullName>
    </submittedName>
</protein>
<feature type="domain" description="Phosphotyrosine protein phosphatase I" evidence="2">
    <location>
        <begin position="6"/>
        <end position="136"/>
    </location>
</feature>
<dbReference type="PANTHER" id="PTHR43428">
    <property type="entry name" value="ARSENATE REDUCTASE"/>
    <property type="match status" value="1"/>
</dbReference>
<sequence length="139" mass="14647">MADHKPSVLFVCIKNGGKSQMAAALMELKARGAVDVYSAGTKPGSAINAQSAEAVAEVGADMSAGTPKAIDPELLRRVDRVVLVGGEAQVEPVDGMAGAIETWLTDEPSERGIEGMERMRLVRDDIAARVDNLLAELTQ</sequence>
<dbReference type="EMBL" id="JAYWLU010000007">
    <property type="protein sequence ID" value="MEX3594579.1"/>
    <property type="molecule type" value="Genomic_DNA"/>
</dbReference>